<accession>A0A7W3VUM8</accession>
<sequence length="236" mass="26687">MEHRCYRGEFCADHEKVDGRRVGKHINPASGLCDTCARQVERAIAELPADYAALNLILGKGSTVGGEPVRMTRELPIPLRPHVEALQRDMVTETGLWAGSVAAVLNHEWRLAGRVRPGWYLDRSCKLLAGAQSVFLALRDEKHVRWEYGRRVLVTRDGLDGALEMLRLRHKARLYLGQTRLVHKLPVPCPRCEAMALEREDGSELIECSECARRYTWSEYETLCLALVDRKTVTAV</sequence>
<gene>
    <name evidence="1" type="ORF">H4281_10075</name>
</gene>
<name>A0A7W3VUM8_9PSEU</name>
<organism evidence="1 2">
    <name type="scientific">Amycolatopsis dendrobii</name>
    <dbReference type="NCBI Taxonomy" id="2760662"/>
    <lineage>
        <taxon>Bacteria</taxon>
        <taxon>Bacillati</taxon>
        <taxon>Actinomycetota</taxon>
        <taxon>Actinomycetes</taxon>
        <taxon>Pseudonocardiales</taxon>
        <taxon>Pseudonocardiaceae</taxon>
        <taxon>Amycolatopsis</taxon>
    </lineage>
</organism>
<dbReference type="RefSeq" id="WP_182890596.1">
    <property type="nucleotide sequence ID" value="NZ_JACGZW010000003.1"/>
</dbReference>
<proteinExistence type="predicted"/>
<comment type="caution">
    <text evidence="1">The sequence shown here is derived from an EMBL/GenBank/DDBJ whole genome shotgun (WGS) entry which is preliminary data.</text>
</comment>
<evidence type="ECO:0000313" key="2">
    <source>
        <dbReference type="Proteomes" id="UP000526734"/>
    </source>
</evidence>
<dbReference type="Proteomes" id="UP000526734">
    <property type="component" value="Unassembled WGS sequence"/>
</dbReference>
<keyword evidence="2" id="KW-1185">Reference proteome</keyword>
<reference evidence="1 2" key="1">
    <citation type="submission" date="2020-08" db="EMBL/GenBank/DDBJ databases">
        <title>Amycolatopsis sp. nov. DR6-1 isolated from Dendrobium heterocarpum.</title>
        <authorList>
            <person name="Tedsree N."/>
            <person name="Kuncharoen N."/>
            <person name="Likhitwitayawuid K."/>
            <person name="Tanasupawat S."/>
        </authorList>
    </citation>
    <scope>NUCLEOTIDE SEQUENCE [LARGE SCALE GENOMIC DNA]</scope>
    <source>
        <strain evidence="1 2">DR6-1</strain>
    </source>
</reference>
<evidence type="ECO:0000313" key="1">
    <source>
        <dbReference type="EMBL" id="MBB1153475.1"/>
    </source>
</evidence>
<dbReference type="AlphaFoldDB" id="A0A7W3VUM8"/>
<dbReference type="EMBL" id="JACGZW010000003">
    <property type="protein sequence ID" value="MBB1153475.1"/>
    <property type="molecule type" value="Genomic_DNA"/>
</dbReference>
<protein>
    <submittedName>
        <fullName evidence="1">Uncharacterized protein</fullName>
    </submittedName>
</protein>